<dbReference type="OrthoDB" id="3918848at2759"/>
<dbReference type="Pfam" id="PF17168">
    <property type="entry name" value="DUF5127"/>
    <property type="match status" value="1"/>
</dbReference>
<dbReference type="InterPro" id="IPR052743">
    <property type="entry name" value="Glutaminase_GtaA"/>
</dbReference>
<keyword evidence="2" id="KW-0812">Transmembrane</keyword>
<dbReference type="InterPro" id="IPR008928">
    <property type="entry name" value="6-hairpin_glycosidase_sf"/>
</dbReference>
<keyword evidence="3" id="KW-0732">Signal</keyword>
<keyword evidence="2" id="KW-1133">Transmembrane helix</keyword>
<feature type="domain" description="Glutaminase A central" evidence="4">
    <location>
        <begin position="355"/>
        <end position="721"/>
    </location>
</feature>
<accession>A0A0H2RVY3</accession>
<evidence type="ECO:0008006" key="8">
    <source>
        <dbReference type="Google" id="ProtNLM"/>
    </source>
</evidence>
<dbReference type="InterPro" id="IPR033433">
    <property type="entry name" value="GtaA_N"/>
</dbReference>
<evidence type="ECO:0000313" key="6">
    <source>
        <dbReference type="EMBL" id="KLO15787.1"/>
    </source>
</evidence>
<dbReference type="SUPFAM" id="SSF48208">
    <property type="entry name" value="Six-hairpin glycosidases"/>
    <property type="match status" value="1"/>
</dbReference>
<feature type="compositionally biased region" description="Basic and acidic residues" evidence="1">
    <location>
        <begin position="793"/>
        <end position="802"/>
    </location>
</feature>
<feature type="domain" description="Glutaminase A N-terminal" evidence="5">
    <location>
        <begin position="107"/>
        <end position="347"/>
    </location>
</feature>
<dbReference type="InterPro" id="IPR032514">
    <property type="entry name" value="GtaA_central"/>
</dbReference>
<name>A0A0H2RVY3_9AGAM</name>
<dbReference type="PANTHER" id="PTHR31987">
    <property type="entry name" value="GLUTAMINASE A-RELATED"/>
    <property type="match status" value="1"/>
</dbReference>
<feature type="region of interest" description="Disordered" evidence="1">
    <location>
        <begin position="778"/>
        <end position="802"/>
    </location>
</feature>
<dbReference type="AlphaFoldDB" id="A0A0H2RVY3"/>
<dbReference type="STRING" id="27342.A0A0H2RVY3"/>
<evidence type="ECO:0000313" key="7">
    <source>
        <dbReference type="Proteomes" id="UP000053477"/>
    </source>
</evidence>
<dbReference type="Pfam" id="PF16335">
    <property type="entry name" value="GtaA_6_Hairpin"/>
    <property type="match status" value="1"/>
</dbReference>
<protein>
    <recommendedName>
        <fullName evidence="8">DUF1793-domain-containing protein</fullName>
    </recommendedName>
</protein>
<feature type="chain" id="PRO_5005202038" description="DUF1793-domain-containing protein" evidence="3">
    <location>
        <begin position="27"/>
        <end position="868"/>
    </location>
</feature>
<feature type="transmembrane region" description="Helical" evidence="2">
    <location>
        <begin position="747"/>
        <end position="768"/>
    </location>
</feature>
<evidence type="ECO:0000259" key="5">
    <source>
        <dbReference type="Pfam" id="PF17168"/>
    </source>
</evidence>
<evidence type="ECO:0000256" key="1">
    <source>
        <dbReference type="SAM" id="MobiDB-lite"/>
    </source>
</evidence>
<reference evidence="6 7" key="1">
    <citation type="submission" date="2015-04" db="EMBL/GenBank/DDBJ databases">
        <title>Complete genome sequence of Schizopora paradoxa KUC8140, a cosmopolitan wood degrader in East Asia.</title>
        <authorList>
            <consortium name="DOE Joint Genome Institute"/>
            <person name="Min B."/>
            <person name="Park H."/>
            <person name="Jang Y."/>
            <person name="Kim J.-J."/>
            <person name="Kim K.H."/>
            <person name="Pangilinan J."/>
            <person name="Lipzen A."/>
            <person name="Riley R."/>
            <person name="Grigoriev I.V."/>
            <person name="Spatafora J.W."/>
            <person name="Choi I.-G."/>
        </authorList>
    </citation>
    <scope>NUCLEOTIDE SEQUENCE [LARGE SCALE GENOMIC DNA]</scope>
    <source>
        <strain evidence="6 7">KUC8140</strain>
    </source>
</reference>
<evidence type="ECO:0000259" key="4">
    <source>
        <dbReference type="Pfam" id="PF16335"/>
    </source>
</evidence>
<sequence>MRPHKTDLKLWLIFATLLSFFKLHSAQLLSTYTPFLPSSWPLAVKGPYFNTWGPGGFFPVSGLAFWPQWGDQIRWTCIIIVDNTSYVIMGDVDPPYANQTAVNFTATKTSFSLTAGPVNVNATFLSPITPNDLVRQSLPFSYFYLDILSADGKAHDVRVYSDTTPQWLHGNDASLTDPDPNVSATGSLIASTDFVGLQMQLQTPRPFFEVFDHAQDVIGVFAMKSDPNVKYQIGPDALVRTMGRGSTGLQNTIDTTYSQHSLNDPYDAFALALDLGSIQSTSKSIMWTVGMIRDPSINLTTASGANQLRSSYYWSNFSSIPDIISFVLDDFDGARLSADAFDQMIQNVSLSHVSGYTDLLSLAALQIFGTLEITISKSDDGAWNQSDVMIFSKDMGDVASAGTSGGTNVVDVLYAGFPAMLYLNPNLGQYLLRPILESQMDGGSPIGQAYAPQNLGSQFPNVSSSTLPHNMGIEQSGNMLIMVLACYQKTGDLSIIQDHYPLLKLWADYLVNETLNAGFQSTSLRDGITSFNQTNLVLKGIIGISAMSFISSANSEEEDQILYQKTAQQFMQVWIDGAVSQDLSHLLSSFGDDSSSGLIYNMYADKLLGLGLVPTNITDIQSEYYASTLRANRSSFGVPLDSENPSLSRLDWTMFSIASFLDNASGESPATLQILQPSISMLASYAATRVNNTPLATIYNPENGAAYAGINSFAIGSLFAPLVLEDPSMQKIPMPAKGFPQASTWRIAGPIIGSVSACALLGFGLFAWRWLLRRSSKKPNLDSVPKRPCNVDSRGRPSAERTSEVVDAAVQRLATIRFERYVEDLMFEVQAAAGNRRTFVQGTDDTGTLDQPPSYSDYTSEFTSTVDS</sequence>
<dbReference type="GO" id="GO:0005975">
    <property type="term" value="P:carbohydrate metabolic process"/>
    <property type="evidence" value="ECO:0007669"/>
    <property type="project" value="InterPro"/>
</dbReference>
<keyword evidence="2" id="KW-0472">Membrane</keyword>
<dbReference type="EMBL" id="KQ085924">
    <property type="protein sequence ID" value="KLO15787.1"/>
    <property type="molecule type" value="Genomic_DNA"/>
</dbReference>
<gene>
    <name evidence="6" type="ORF">SCHPADRAFT_938384</name>
</gene>
<feature type="signal peptide" evidence="3">
    <location>
        <begin position="1"/>
        <end position="26"/>
    </location>
</feature>
<evidence type="ECO:0000256" key="2">
    <source>
        <dbReference type="SAM" id="Phobius"/>
    </source>
</evidence>
<feature type="region of interest" description="Disordered" evidence="1">
    <location>
        <begin position="840"/>
        <end position="868"/>
    </location>
</feature>
<evidence type="ECO:0000256" key="3">
    <source>
        <dbReference type="SAM" id="SignalP"/>
    </source>
</evidence>
<organism evidence="6 7">
    <name type="scientific">Schizopora paradoxa</name>
    <dbReference type="NCBI Taxonomy" id="27342"/>
    <lineage>
        <taxon>Eukaryota</taxon>
        <taxon>Fungi</taxon>
        <taxon>Dikarya</taxon>
        <taxon>Basidiomycota</taxon>
        <taxon>Agaricomycotina</taxon>
        <taxon>Agaricomycetes</taxon>
        <taxon>Hymenochaetales</taxon>
        <taxon>Schizoporaceae</taxon>
        <taxon>Schizopora</taxon>
    </lineage>
</organism>
<dbReference type="Proteomes" id="UP000053477">
    <property type="component" value="Unassembled WGS sequence"/>
</dbReference>
<dbReference type="PANTHER" id="PTHR31987:SF1">
    <property type="entry name" value="GLUTAMINASE A"/>
    <property type="match status" value="1"/>
</dbReference>
<proteinExistence type="predicted"/>
<dbReference type="InParanoid" id="A0A0H2RVY3"/>
<keyword evidence="7" id="KW-1185">Reference proteome</keyword>